<organism evidence="1 2">
    <name type="scientific">Cannabis sativa</name>
    <name type="common">Hemp</name>
    <name type="synonym">Marijuana</name>
    <dbReference type="NCBI Taxonomy" id="3483"/>
    <lineage>
        <taxon>Eukaryota</taxon>
        <taxon>Viridiplantae</taxon>
        <taxon>Streptophyta</taxon>
        <taxon>Embryophyta</taxon>
        <taxon>Tracheophyta</taxon>
        <taxon>Spermatophyta</taxon>
        <taxon>Magnoliopsida</taxon>
        <taxon>eudicotyledons</taxon>
        <taxon>Gunneridae</taxon>
        <taxon>Pentapetalae</taxon>
        <taxon>rosids</taxon>
        <taxon>fabids</taxon>
        <taxon>Rosales</taxon>
        <taxon>Cannabaceae</taxon>
        <taxon>Cannabis</taxon>
    </lineage>
</organism>
<sequence length="87" mass="9728">MEEQKEEGKPVVIVEGDEFSCGGNLKLADFGSAEWLNEDGLVEWVVGTRLCGREVLLAESTTRFSNCFEGKLEVFDEDFPQVGFSIY</sequence>
<name>A0A803NLG8_CANSA</name>
<evidence type="ECO:0000313" key="1">
    <source>
        <dbReference type="EnsemblPlants" id="cds.evm.model.01.2515"/>
    </source>
</evidence>
<dbReference type="AlphaFoldDB" id="A0A803NLG8"/>
<dbReference type="EMBL" id="UZAU01000073">
    <property type="status" value="NOT_ANNOTATED_CDS"/>
    <property type="molecule type" value="Genomic_DNA"/>
</dbReference>
<dbReference type="Gramene" id="evm.model.01.2515">
    <property type="protein sequence ID" value="cds.evm.model.01.2515"/>
    <property type="gene ID" value="evm.TU.01.2515"/>
</dbReference>
<protein>
    <submittedName>
        <fullName evidence="1">Uncharacterized protein</fullName>
    </submittedName>
</protein>
<accession>A0A803NLG8</accession>
<proteinExistence type="predicted"/>
<dbReference type="EnsemblPlants" id="evm.model.01.2515">
    <property type="protein sequence ID" value="cds.evm.model.01.2515"/>
    <property type="gene ID" value="evm.TU.01.2515"/>
</dbReference>
<reference evidence="1" key="2">
    <citation type="submission" date="2021-03" db="UniProtKB">
        <authorList>
            <consortium name="EnsemblPlants"/>
        </authorList>
    </citation>
    <scope>IDENTIFICATION</scope>
</reference>
<keyword evidence="2" id="KW-1185">Reference proteome</keyword>
<reference evidence="1" key="1">
    <citation type="submission" date="2018-11" db="EMBL/GenBank/DDBJ databases">
        <authorList>
            <person name="Grassa J C."/>
        </authorList>
    </citation>
    <scope>NUCLEOTIDE SEQUENCE [LARGE SCALE GENOMIC DNA]</scope>
</reference>
<dbReference type="Proteomes" id="UP000596661">
    <property type="component" value="Chromosome 1"/>
</dbReference>
<evidence type="ECO:0000313" key="2">
    <source>
        <dbReference type="Proteomes" id="UP000596661"/>
    </source>
</evidence>